<feature type="domain" description="Kinetochore protein Sos7 coiled-coil" evidence="2">
    <location>
        <begin position="85"/>
        <end position="159"/>
    </location>
</feature>
<reference evidence="3" key="1">
    <citation type="journal article" date="2023" name="Mol. Phylogenet. Evol.">
        <title>Genome-scale phylogeny and comparative genomics of the fungal order Sordariales.</title>
        <authorList>
            <person name="Hensen N."/>
            <person name="Bonometti L."/>
            <person name="Westerberg I."/>
            <person name="Brannstrom I.O."/>
            <person name="Guillou S."/>
            <person name="Cros-Aarteil S."/>
            <person name="Calhoun S."/>
            <person name="Haridas S."/>
            <person name="Kuo A."/>
            <person name="Mondo S."/>
            <person name="Pangilinan J."/>
            <person name="Riley R."/>
            <person name="LaButti K."/>
            <person name="Andreopoulos B."/>
            <person name="Lipzen A."/>
            <person name="Chen C."/>
            <person name="Yan M."/>
            <person name="Daum C."/>
            <person name="Ng V."/>
            <person name="Clum A."/>
            <person name="Steindorff A."/>
            <person name="Ohm R.A."/>
            <person name="Martin F."/>
            <person name="Silar P."/>
            <person name="Natvig D.O."/>
            <person name="Lalanne C."/>
            <person name="Gautier V."/>
            <person name="Ament-Velasquez S.L."/>
            <person name="Kruys A."/>
            <person name="Hutchinson M.I."/>
            <person name="Powell A.J."/>
            <person name="Barry K."/>
            <person name="Miller A.N."/>
            <person name="Grigoriev I.V."/>
            <person name="Debuchy R."/>
            <person name="Gladieux P."/>
            <person name="Hiltunen Thoren M."/>
            <person name="Johannesson H."/>
        </authorList>
    </citation>
    <scope>NUCLEOTIDE SEQUENCE</scope>
    <source>
        <strain evidence="3">CBS 103.79</strain>
    </source>
</reference>
<comment type="caution">
    <text evidence="3">The sequence shown here is derived from an EMBL/GenBank/DDBJ whole genome shotgun (WGS) entry which is preliminary data.</text>
</comment>
<dbReference type="InterPro" id="IPR048781">
    <property type="entry name" value="Sos7_CC"/>
</dbReference>
<feature type="region of interest" description="Disordered" evidence="1">
    <location>
        <begin position="45"/>
        <end position="68"/>
    </location>
</feature>
<organism evidence="3 4">
    <name type="scientific">Staphylotrichum tortipilum</name>
    <dbReference type="NCBI Taxonomy" id="2831512"/>
    <lineage>
        <taxon>Eukaryota</taxon>
        <taxon>Fungi</taxon>
        <taxon>Dikarya</taxon>
        <taxon>Ascomycota</taxon>
        <taxon>Pezizomycotina</taxon>
        <taxon>Sordariomycetes</taxon>
        <taxon>Sordariomycetidae</taxon>
        <taxon>Sordariales</taxon>
        <taxon>Chaetomiaceae</taxon>
        <taxon>Staphylotrichum</taxon>
    </lineage>
</organism>
<gene>
    <name evidence="3" type="ORF">C8A05DRAFT_31203</name>
</gene>
<dbReference type="AlphaFoldDB" id="A0AAN6MR95"/>
<dbReference type="GO" id="GO:0034501">
    <property type="term" value="P:protein localization to kinetochore"/>
    <property type="evidence" value="ECO:0007669"/>
    <property type="project" value="InterPro"/>
</dbReference>
<feature type="compositionally biased region" description="Low complexity" evidence="1">
    <location>
        <begin position="45"/>
        <end position="62"/>
    </location>
</feature>
<reference evidence="3" key="2">
    <citation type="submission" date="2023-05" db="EMBL/GenBank/DDBJ databases">
        <authorList>
            <consortium name="Lawrence Berkeley National Laboratory"/>
            <person name="Steindorff A."/>
            <person name="Hensen N."/>
            <person name="Bonometti L."/>
            <person name="Westerberg I."/>
            <person name="Brannstrom I.O."/>
            <person name="Guillou S."/>
            <person name="Cros-Aarteil S."/>
            <person name="Calhoun S."/>
            <person name="Haridas S."/>
            <person name="Kuo A."/>
            <person name="Mondo S."/>
            <person name="Pangilinan J."/>
            <person name="Riley R."/>
            <person name="Labutti K."/>
            <person name="Andreopoulos B."/>
            <person name="Lipzen A."/>
            <person name="Chen C."/>
            <person name="Yanf M."/>
            <person name="Daum C."/>
            <person name="Ng V."/>
            <person name="Clum A."/>
            <person name="Ohm R."/>
            <person name="Martin F."/>
            <person name="Silar P."/>
            <person name="Natvig D."/>
            <person name="Lalanne C."/>
            <person name="Gautier V."/>
            <person name="Ament-Velasquez S.L."/>
            <person name="Kruys A."/>
            <person name="Hutchinson M.I."/>
            <person name="Powell A.J."/>
            <person name="Barry K."/>
            <person name="Miller A.N."/>
            <person name="Grigoriev I.V."/>
            <person name="Debuchy R."/>
            <person name="Gladieux P."/>
            <person name="Thoren M.H."/>
            <person name="Johannesson H."/>
        </authorList>
    </citation>
    <scope>NUCLEOTIDE SEQUENCE</scope>
    <source>
        <strain evidence="3">CBS 103.79</strain>
    </source>
</reference>
<proteinExistence type="predicted"/>
<dbReference type="Pfam" id="PF20882">
    <property type="entry name" value="Sos7"/>
    <property type="match status" value="1"/>
</dbReference>
<evidence type="ECO:0000313" key="3">
    <source>
        <dbReference type="EMBL" id="KAK3904994.1"/>
    </source>
</evidence>
<keyword evidence="4" id="KW-1185">Reference proteome</keyword>
<evidence type="ECO:0000313" key="4">
    <source>
        <dbReference type="Proteomes" id="UP001303889"/>
    </source>
</evidence>
<dbReference type="PANTHER" id="PTHR37329">
    <property type="entry name" value="KINETOCHORE PROTEIN SOS7"/>
    <property type="match status" value="1"/>
</dbReference>
<dbReference type="Proteomes" id="UP001303889">
    <property type="component" value="Unassembled WGS sequence"/>
</dbReference>
<dbReference type="PANTHER" id="PTHR37329:SF1">
    <property type="entry name" value="KINETOCHORE PROTEIN SOS7"/>
    <property type="match status" value="1"/>
</dbReference>
<accession>A0AAN6MR95</accession>
<evidence type="ECO:0000256" key="1">
    <source>
        <dbReference type="SAM" id="MobiDB-lite"/>
    </source>
</evidence>
<dbReference type="InterPro" id="IPR037475">
    <property type="entry name" value="Sos7"/>
</dbReference>
<name>A0AAN6MR95_9PEZI</name>
<sequence>MPRALSPNKPPAPAAKEALLTLQTTTANREAYTILKISDAISSSSTTTTTAAGTTDPAAARTSDVSTTSLSTPAALDADLSHYRQLFAKLRFSYVEQVTKEKFIRAIVGDPPLIVAPGDIAELEGENARAKAELKGLKVEVAGVLGGLEERGRGLARRWEAVRRDAERVGELPGKIERVEERVGVLKGEVGRRAGEGTMGLPLGKTREVVGERRAVVEGLERQLGVVGGQVPRKRKEVERLRAEVAALEVKRGNCLAAAREAKRRREDAQGGGEDELEARGRWERASEAVLREVLGV</sequence>
<protein>
    <submittedName>
        <fullName evidence="3">Kinetochore protein Sos7</fullName>
    </submittedName>
</protein>
<evidence type="ECO:0000259" key="2">
    <source>
        <dbReference type="Pfam" id="PF20882"/>
    </source>
</evidence>
<dbReference type="GO" id="GO:0051315">
    <property type="term" value="P:attachment of mitotic spindle microtubules to kinetochore"/>
    <property type="evidence" value="ECO:0007669"/>
    <property type="project" value="TreeGrafter"/>
</dbReference>
<dbReference type="EMBL" id="MU855375">
    <property type="protein sequence ID" value="KAK3904994.1"/>
    <property type="molecule type" value="Genomic_DNA"/>
</dbReference>
<dbReference type="GO" id="GO:0000776">
    <property type="term" value="C:kinetochore"/>
    <property type="evidence" value="ECO:0007669"/>
    <property type="project" value="InterPro"/>
</dbReference>